<feature type="non-terminal residue" evidence="2">
    <location>
        <position position="101"/>
    </location>
</feature>
<evidence type="ECO:0000256" key="1">
    <source>
        <dbReference type="SAM" id="MobiDB-lite"/>
    </source>
</evidence>
<feature type="region of interest" description="Disordered" evidence="1">
    <location>
        <begin position="78"/>
        <end position="101"/>
    </location>
</feature>
<feature type="non-terminal residue" evidence="2">
    <location>
        <position position="1"/>
    </location>
</feature>
<accession>A0AAD2GUM3</accession>
<protein>
    <submittedName>
        <fullName evidence="2">Uncharacterized protein</fullName>
    </submittedName>
</protein>
<feature type="compositionally biased region" description="Polar residues" evidence="1">
    <location>
        <begin position="1"/>
        <end position="12"/>
    </location>
</feature>
<name>A0AAD2GUM3_9AGAR</name>
<dbReference type="Proteomes" id="UP001295794">
    <property type="component" value="Unassembled WGS sequence"/>
</dbReference>
<reference evidence="2" key="1">
    <citation type="submission" date="2023-11" db="EMBL/GenBank/DDBJ databases">
        <authorList>
            <person name="De Vega J J."/>
            <person name="De Vega J J."/>
        </authorList>
    </citation>
    <scope>NUCLEOTIDE SEQUENCE</scope>
</reference>
<comment type="caution">
    <text evidence="2">The sequence shown here is derived from an EMBL/GenBank/DDBJ whole genome shotgun (WGS) entry which is preliminary data.</text>
</comment>
<evidence type="ECO:0000313" key="3">
    <source>
        <dbReference type="Proteomes" id="UP001295794"/>
    </source>
</evidence>
<feature type="compositionally biased region" description="Polar residues" evidence="1">
    <location>
        <begin position="78"/>
        <end position="89"/>
    </location>
</feature>
<organism evidence="2 3">
    <name type="scientific">Mycena citricolor</name>
    <dbReference type="NCBI Taxonomy" id="2018698"/>
    <lineage>
        <taxon>Eukaryota</taxon>
        <taxon>Fungi</taxon>
        <taxon>Dikarya</taxon>
        <taxon>Basidiomycota</taxon>
        <taxon>Agaricomycotina</taxon>
        <taxon>Agaricomycetes</taxon>
        <taxon>Agaricomycetidae</taxon>
        <taxon>Agaricales</taxon>
        <taxon>Marasmiineae</taxon>
        <taxon>Mycenaceae</taxon>
        <taxon>Mycena</taxon>
    </lineage>
</organism>
<evidence type="ECO:0000313" key="2">
    <source>
        <dbReference type="EMBL" id="CAK5262955.1"/>
    </source>
</evidence>
<gene>
    <name evidence="2" type="ORF">MYCIT1_LOCUS2062</name>
</gene>
<keyword evidence="3" id="KW-1185">Reference proteome</keyword>
<dbReference type="AlphaFoldDB" id="A0AAD2GUM3"/>
<proteinExistence type="predicted"/>
<sequence>QYQSDNHLTSPATTPPNSPLLEPLDRLTWNSEFVPGQNNVNNRKFNKDVASSALPLSLAKQQPHIPRVKGLNPSTIQKTSMMAHSTRTKIPSPVRQETTRV</sequence>
<dbReference type="EMBL" id="CAVNYO010000029">
    <property type="protein sequence ID" value="CAK5262955.1"/>
    <property type="molecule type" value="Genomic_DNA"/>
</dbReference>
<feature type="region of interest" description="Disordered" evidence="1">
    <location>
        <begin position="1"/>
        <end position="22"/>
    </location>
</feature>